<comment type="catalytic activity">
    <reaction evidence="7">
        <text>L-2,4-diaminobutanoate + acetyl-CoA = (2S)-4-acetamido-2-aminobutanoate + CoA + H(+)</text>
        <dbReference type="Rhea" id="RHEA:16901"/>
        <dbReference type="ChEBI" id="CHEBI:15378"/>
        <dbReference type="ChEBI" id="CHEBI:57287"/>
        <dbReference type="ChEBI" id="CHEBI:57288"/>
        <dbReference type="ChEBI" id="CHEBI:58761"/>
        <dbReference type="ChEBI" id="CHEBI:58929"/>
        <dbReference type="EC" id="2.3.1.178"/>
    </reaction>
</comment>
<dbReference type="Pfam" id="PF00583">
    <property type="entry name" value="Acetyltransf_1"/>
    <property type="match status" value="1"/>
</dbReference>
<evidence type="ECO:0000256" key="5">
    <source>
        <dbReference type="ARBA" id="ARBA00022679"/>
    </source>
</evidence>
<dbReference type="EC" id="2.3.1.178" evidence="3"/>
<sequence length="167" mass="19604">MSISENLVHFRKPKKKDAYQIYNLVKNSPPLELNTYYAYLLFTTHFRDTSVVMLNKDGRVLGFIAGYRIPCKINTLFIWQICTDKTVQGRGLAKKMVNSIINRKENKDIEFIEATVTPSNIDSNIFFKSLASFFKSEFSCMDYFKKEDFLPFDHEKEIIYRIKLKKG</sequence>
<dbReference type="InterPro" id="IPR000182">
    <property type="entry name" value="GNAT_dom"/>
</dbReference>
<proteinExistence type="inferred from homology"/>
<comment type="caution">
    <text evidence="9">The sequence shown here is derived from an EMBL/GenBank/DDBJ whole genome shotgun (WGS) entry which is preliminary data.</text>
</comment>
<dbReference type="EMBL" id="RXIF01000003">
    <property type="protein sequence ID" value="RZN65201.1"/>
    <property type="molecule type" value="Genomic_DNA"/>
</dbReference>
<evidence type="ECO:0000259" key="8">
    <source>
        <dbReference type="PROSITE" id="PS51186"/>
    </source>
</evidence>
<protein>
    <recommendedName>
        <fullName evidence="4">L-2,4-diaminobutyric acid acetyltransferase</fullName>
        <ecNumber evidence="3">2.3.1.178</ecNumber>
    </recommendedName>
</protein>
<gene>
    <name evidence="9" type="primary">ectA</name>
    <name evidence="9" type="ORF">EF806_01405</name>
</gene>
<dbReference type="NCBIfam" id="TIGR02406">
    <property type="entry name" value="ectoine_EctA"/>
    <property type="match status" value="1"/>
</dbReference>
<comment type="pathway">
    <text evidence="1">Amine and polyamine biosynthesis; ectoine biosynthesis; L-ectoine from L-aspartate 4-semialdehyde: step 2/3.</text>
</comment>
<evidence type="ECO:0000313" key="9">
    <source>
        <dbReference type="EMBL" id="RZN65201.1"/>
    </source>
</evidence>
<dbReference type="Gene3D" id="3.40.630.30">
    <property type="match status" value="1"/>
</dbReference>
<accession>A0A520KUB6</accession>
<comment type="similarity">
    <text evidence="2">Belongs to the acetyltransferase family. EctA subfamily.</text>
</comment>
<evidence type="ECO:0000256" key="4">
    <source>
        <dbReference type="ARBA" id="ARBA00017935"/>
    </source>
</evidence>
<dbReference type="Proteomes" id="UP000317158">
    <property type="component" value="Unassembled WGS sequence"/>
</dbReference>
<dbReference type="GO" id="GO:0019491">
    <property type="term" value="P:ectoine biosynthetic process"/>
    <property type="evidence" value="ECO:0007669"/>
    <property type="project" value="UniProtKB-UniPathway"/>
</dbReference>
<evidence type="ECO:0000313" key="10">
    <source>
        <dbReference type="Proteomes" id="UP000317158"/>
    </source>
</evidence>
<evidence type="ECO:0000256" key="1">
    <source>
        <dbReference type="ARBA" id="ARBA00004978"/>
    </source>
</evidence>
<dbReference type="UniPathway" id="UPA00067">
    <property type="reaction ID" value="UER00122"/>
</dbReference>
<feature type="domain" description="N-acetyltransferase" evidence="8">
    <location>
        <begin position="8"/>
        <end position="165"/>
    </location>
</feature>
<dbReference type="GO" id="GO:0033816">
    <property type="term" value="F:diaminobutyrate acetyltransferase activity"/>
    <property type="evidence" value="ECO:0007669"/>
    <property type="project" value="UniProtKB-EC"/>
</dbReference>
<evidence type="ECO:0000256" key="3">
    <source>
        <dbReference type="ARBA" id="ARBA00012355"/>
    </source>
</evidence>
<keyword evidence="6 9" id="KW-0012">Acyltransferase</keyword>
<dbReference type="InterPro" id="IPR016181">
    <property type="entry name" value="Acyl_CoA_acyltransferase"/>
</dbReference>
<evidence type="ECO:0000256" key="2">
    <source>
        <dbReference type="ARBA" id="ARBA00010712"/>
    </source>
</evidence>
<organism evidence="9 10">
    <name type="scientific">Methanoliparum thermophilum</name>
    <dbReference type="NCBI Taxonomy" id="2491083"/>
    <lineage>
        <taxon>Archaea</taxon>
        <taxon>Methanobacteriati</taxon>
        <taxon>Methanobacteriota</taxon>
        <taxon>Candidatus Methanoliparia</taxon>
        <taxon>Candidatus Methanoliparales</taxon>
        <taxon>Candidatus Methanoliparaceae</taxon>
        <taxon>Candidatus Methanoliparum</taxon>
    </lineage>
</organism>
<evidence type="ECO:0000256" key="6">
    <source>
        <dbReference type="ARBA" id="ARBA00023315"/>
    </source>
</evidence>
<dbReference type="AlphaFoldDB" id="A0A520KUB6"/>
<evidence type="ECO:0000256" key="7">
    <source>
        <dbReference type="ARBA" id="ARBA00048924"/>
    </source>
</evidence>
<dbReference type="SUPFAM" id="SSF55729">
    <property type="entry name" value="Acyl-CoA N-acyltransferases (Nat)"/>
    <property type="match status" value="1"/>
</dbReference>
<dbReference type="PROSITE" id="PS51186">
    <property type="entry name" value="GNAT"/>
    <property type="match status" value="1"/>
</dbReference>
<name>A0A520KUB6_METT2</name>
<keyword evidence="5 9" id="KW-0808">Transferase</keyword>
<reference evidence="9 10" key="1">
    <citation type="journal article" date="2019" name="Nat. Microbiol.">
        <title>Wide diversity of methane and short-chain alkane metabolisms in uncultured archaea.</title>
        <authorList>
            <person name="Borrel G."/>
            <person name="Adam P.S."/>
            <person name="McKay L.J."/>
            <person name="Chen L.X."/>
            <person name="Sierra-Garcia I.N."/>
            <person name="Sieber C.M."/>
            <person name="Letourneur Q."/>
            <person name="Ghozlane A."/>
            <person name="Andersen G.L."/>
            <person name="Li W.J."/>
            <person name="Hallam S.J."/>
            <person name="Muyzer G."/>
            <person name="de Oliveira V.M."/>
            <person name="Inskeep W.P."/>
            <person name="Banfield J.F."/>
            <person name="Gribaldo S."/>
        </authorList>
    </citation>
    <scope>NUCLEOTIDE SEQUENCE [LARGE SCALE GENOMIC DNA]</scope>
    <source>
        <strain evidence="9">NM1a</strain>
    </source>
</reference>
<dbReference type="CDD" id="cd04301">
    <property type="entry name" value="NAT_SF"/>
    <property type="match status" value="1"/>
</dbReference>
<dbReference type="InterPro" id="IPR012772">
    <property type="entry name" value="Ectoine_EctA"/>
</dbReference>